<dbReference type="OMA" id="KMKSEVY"/>
<gene>
    <name evidence="2" type="ORF">GSPATT00017493001</name>
</gene>
<sequence length="591" mass="68387">MINLLLPEPEKYKDSFHNHSSCLKSSQEERVNSFHLMTLFLDSEHYLMAKVMNTQKMHSICKEHLKMSLKKLKELLQKPPNEKIIYTLQQLQYFVSALIYQILMYSNINKTSPSHLDNSSLKLKLAKQYEQHTVPPVDIQKSTLNKLYQTQSLSTLIKNKKSSVSKQVTKKDPFINANLRTNTPKPVHPHQVCQLQLQKYYFFAKSKDQNKAQPSQKISKTIQQSYNKANNSLTRDNSFGLLNKSKTDRKYNILSLDQNKLAQKLKTEKGTSIDRPQTNSKKNLDQKQTLNIHLSLDDFVTQYKVSNLSKNINSISPFRQAKSLSPKNRILSFSRKNIYYVSSMIEAVNGAYDSLSQLYRDHAFQTYNSIGFCLNQTEPILSIIQRKMVNLPQKNSKYHKTVVFDLDETLIHCNEDQKMKSEVYLPITFPSGDTVQAGINIRPWAKQILNQLSEVCEVVVFTASHQCYASQVIQFLDHKKILTAQLFRESCIVTNDGVHIKDLRVLGRDMKDIVLIDNAAYSFGYHIENGIPIIPYYDNKDDKELKLLYDFLLSDVLPAYDCRKVIQETFKLREFQNYGSPKTAIEKLYCQ</sequence>
<keyword evidence="3" id="KW-1185">Reference proteome</keyword>
<evidence type="ECO:0000313" key="3">
    <source>
        <dbReference type="Proteomes" id="UP000000600"/>
    </source>
</evidence>
<name>A0DJD2_PARTE</name>
<dbReference type="InterPro" id="IPR011948">
    <property type="entry name" value="Dullard_phosphatase"/>
</dbReference>
<dbReference type="InterPro" id="IPR023214">
    <property type="entry name" value="HAD_sf"/>
</dbReference>
<dbReference type="PROSITE" id="PS50969">
    <property type="entry name" value="FCP1"/>
    <property type="match status" value="1"/>
</dbReference>
<dbReference type="SMART" id="SM00577">
    <property type="entry name" value="CPDc"/>
    <property type="match status" value="1"/>
</dbReference>
<evidence type="ECO:0000259" key="1">
    <source>
        <dbReference type="PROSITE" id="PS50969"/>
    </source>
</evidence>
<dbReference type="NCBIfam" id="TIGR02251">
    <property type="entry name" value="HIF-SF_euk"/>
    <property type="match status" value="1"/>
</dbReference>
<feature type="domain" description="FCP1 homology" evidence="1">
    <location>
        <begin position="395"/>
        <end position="555"/>
    </location>
</feature>
<dbReference type="PANTHER" id="PTHR12210">
    <property type="entry name" value="DULLARD PROTEIN PHOSPHATASE"/>
    <property type="match status" value="1"/>
</dbReference>
<dbReference type="EMBL" id="CT868463">
    <property type="protein sequence ID" value="CAK83149.1"/>
    <property type="molecule type" value="Genomic_DNA"/>
</dbReference>
<dbReference type="eggNOG" id="KOG1605">
    <property type="taxonomic scope" value="Eukaryota"/>
</dbReference>
<reference evidence="2 3" key="1">
    <citation type="journal article" date="2006" name="Nature">
        <title>Global trends of whole-genome duplications revealed by the ciliate Paramecium tetraurelia.</title>
        <authorList>
            <consortium name="Genoscope"/>
            <person name="Aury J.-M."/>
            <person name="Jaillon O."/>
            <person name="Duret L."/>
            <person name="Noel B."/>
            <person name="Jubin C."/>
            <person name="Porcel B.M."/>
            <person name="Segurens B."/>
            <person name="Daubin V."/>
            <person name="Anthouard V."/>
            <person name="Aiach N."/>
            <person name="Arnaiz O."/>
            <person name="Billaut A."/>
            <person name="Beisson J."/>
            <person name="Blanc I."/>
            <person name="Bouhouche K."/>
            <person name="Camara F."/>
            <person name="Duharcourt S."/>
            <person name="Guigo R."/>
            <person name="Gogendeau D."/>
            <person name="Katinka M."/>
            <person name="Keller A.-M."/>
            <person name="Kissmehl R."/>
            <person name="Klotz C."/>
            <person name="Koll F."/>
            <person name="Le Moue A."/>
            <person name="Lepere C."/>
            <person name="Malinsky S."/>
            <person name="Nowacki M."/>
            <person name="Nowak J.K."/>
            <person name="Plattner H."/>
            <person name="Poulain J."/>
            <person name="Ruiz F."/>
            <person name="Serrano V."/>
            <person name="Zagulski M."/>
            <person name="Dessen P."/>
            <person name="Betermier M."/>
            <person name="Weissenbach J."/>
            <person name="Scarpelli C."/>
            <person name="Schachter V."/>
            <person name="Sperling L."/>
            <person name="Meyer E."/>
            <person name="Cohen J."/>
            <person name="Wincker P."/>
        </authorList>
    </citation>
    <scope>NUCLEOTIDE SEQUENCE [LARGE SCALE GENOMIC DNA]</scope>
    <source>
        <strain evidence="2 3">Stock d4-2</strain>
    </source>
</reference>
<dbReference type="AlphaFoldDB" id="A0DJD2"/>
<evidence type="ECO:0000313" key="2">
    <source>
        <dbReference type="EMBL" id="CAK83149.1"/>
    </source>
</evidence>
<organism evidence="2 3">
    <name type="scientific">Paramecium tetraurelia</name>
    <dbReference type="NCBI Taxonomy" id="5888"/>
    <lineage>
        <taxon>Eukaryota</taxon>
        <taxon>Sar</taxon>
        <taxon>Alveolata</taxon>
        <taxon>Ciliophora</taxon>
        <taxon>Intramacronucleata</taxon>
        <taxon>Oligohymenophorea</taxon>
        <taxon>Peniculida</taxon>
        <taxon>Parameciidae</taxon>
        <taxon>Paramecium</taxon>
    </lineage>
</organism>
<dbReference type="InterPro" id="IPR036412">
    <property type="entry name" value="HAD-like_sf"/>
</dbReference>
<dbReference type="RefSeq" id="XP_001450546.1">
    <property type="nucleotide sequence ID" value="XM_001450509.2"/>
</dbReference>
<protein>
    <recommendedName>
        <fullName evidence="1">FCP1 homology domain-containing protein</fullName>
    </recommendedName>
</protein>
<accession>A0DJD2</accession>
<proteinExistence type="predicted"/>
<dbReference type="STRING" id="5888.A0DJD2"/>
<dbReference type="KEGG" id="ptm:GSPATT00017493001"/>
<dbReference type="Proteomes" id="UP000000600">
    <property type="component" value="Unassembled WGS sequence"/>
</dbReference>
<dbReference type="SUPFAM" id="SSF56784">
    <property type="entry name" value="HAD-like"/>
    <property type="match status" value="1"/>
</dbReference>
<dbReference type="Gene3D" id="3.40.50.1000">
    <property type="entry name" value="HAD superfamily/HAD-like"/>
    <property type="match status" value="1"/>
</dbReference>
<dbReference type="FunFam" id="3.40.50.1000:FF:000121">
    <property type="entry name" value="Uncharacterized protein"/>
    <property type="match status" value="1"/>
</dbReference>
<dbReference type="HOGENOM" id="CLU_032767_0_0_1"/>
<dbReference type="CDD" id="cd07521">
    <property type="entry name" value="HAD_FCP1-like"/>
    <property type="match status" value="1"/>
</dbReference>
<dbReference type="Pfam" id="PF03031">
    <property type="entry name" value="NIF"/>
    <property type="match status" value="1"/>
</dbReference>
<dbReference type="InterPro" id="IPR050365">
    <property type="entry name" value="TIM50"/>
</dbReference>
<dbReference type="InParanoid" id="A0DJD2"/>
<dbReference type="InterPro" id="IPR004274">
    <property type="entry name" value="FCP1_dom"/>
</dbReference>
<dbReference type="GO" id="GO:0004721">
    <property type="term" value="F:phosphoprotein phosphatase activity"/>
    <property type="evidence" value="ECO:0000318"/>
    <property type="project" value="GO_Central"/>
</dbReference>
<dbReference type="OrthoDB" id="277011at2759"/>
<dbReference type="GeneID" id="5036318"/>